<dbReference type="PANTHER" id="PTHR30268:SF0">
    <property type="entry name" value="L-RHAMNOSE ISOMERASE"/>
    <property type="match status" value="1"/>
</dbReference>
<protein>
    <recommendedName>
        <fullName evidence="6 7">L-rhamnose isomerase</fullName>
        <ecNumber evidence="6 7">5.3.1.14</ecNumber>
    </recommendedName>
</protein>
<accession>A0A6N7S2I4</accession>
<evidence type="ECO:0000313" key="10">
    <source>
        <dbReference type="Proteomes" id="UP000433575"/>
    </source>
</evidence>
<dbReference type="InterPro" id="IPR036237">
    <property type="entry name" value="Xyl_isomerase-like_sf"/>
</dbReference>
<dbReference type="OrthoDB" id="9766697at2"/>
<comment type="cofactor">
    <cofactor evidence="6">
        <name>Mn(2+)</name>
        <dbReference type="ChEBI" id="CHEBI:29035"/>
    </cofactor>
    <text evidence="6">Binds 1 Mn(2+) ion per subunit.</text>
</comment>
<dbReference type="NCBIfam" id="TIGR01748">
    <property type="entry name" value="rhaA"/>
    <property type="match status" value="1"/>
</dbReference>
<comment type="function">
    <text evidence="6">Catalyzes the interconversion of L-rhamnose and L-rhamnulose.</text>
</comment>
<keyword evidence="4 6" id="KW-0413">Isomerase</keyword>
<dbReference type="InterPro" id="IPR009308">
    <property type="entry name" value="Rhamnose_isomerase"/>
</dbReference>
<sequence length="422" mass="47588">MTTEKLRWAAEQYAQWGVDVEAALAALAQIPISIHCWQGDDVIGFDGAGDLSGGIQATGNYPGRARSFTELKQDIETMLCLIPGHHRLNLHASYAVFEPGQKAERDQLEIQHFQPWIDFAKERGLGLDFNPTLFGHPLAQTATLSSADETIRQFWIRHCQACIRIAESFADQLGTSSLVNIWIPDGLKDIPADRTSPRQRLKASLDQILAMDYDRSKVKVAVESKVFGIGIESYTVGSHEFYMNYAAQNGLLCLLDSGHYHPTETISDKISAMLMFTDELALHISRPVRWDSDHVVLYDDETRQIAQEIICSGAERIRIATDYFDASINRIAAWVIGVRSVQKALLNALLTPQEKMAKLQKQQRFTELMALQEQLKMAPIGEVWEVFCLRQGVPGENAWLKVVQDYEKEVLLKRNEEKEEIA</sequence>
<dbReference type="EMBL" id="WKPI01000001">
    <property type="protein sequence ID" value="MSC31718.1"/>
    <property type="molecule type" value="Genomic_DNA"/>
</dbReference>
<feature type="binding site" evidence="6">
    <location>
        <position position="291"/>
    </location>
    <ligand>
        <name>Mn(2+)</name>
        <dbReference type="ChEBI" id="CHEBI:29035"/>
    </ligand>
</feature>
<evidence type="ECO:0000256" key="3">
    <source>
        <dbReference type="ARBA" id="ARBA00023211"/>
    </source>
</evidence>
<proteinExistence type="inferred from homology"/>
<comment type="pathway">
    <text evidence="6">Carbohydrate degradation; L-rhamnose degradation; glycerone phosphate from L-rhamnose: step 1/3.</text>
</comment>
<dbReference type="RefSeq" id="WP_154237583.1">
    <property type="nucleotide sequence ID" value="NZ_CALJPI010000060.1"/>
</dbReference>
<dbReference type="Proteomes" id="UP000480929">
    <property type="component" value="Unassembled WGS sequence"/>
</dbReference>
<dbReference type="PANTHER" id="PTHR30268">
    <property type="entry name" value="L-RHAMNOSE ISOMERASE"/>
    <property type="match status" value="1"/>
</dbReference>
<comment type="catalytic activity">
    <reaction evidence="6">
        <text>L-rhamnopyranose = L-rhamnulose</text>
        <dbReference type="Rhea" id="RHEA:23160"/>
        <dbReference type="ChEBI" id="CHEBI:17897"/>
        <dbReference type="ChEBI" id="CHEBI:62346"/>
        <dbReference type="EC" id="5.3.1.14"/>
    </reaction>
</comment>
<dbReference type="GO" id="GO:0030145">
    <property type="term" value="F:manganese ion binding"/>
    <property type="evidence" value="ECO:0007669"/>
    <property type="project" value="UniProtKB-UniRule"/>
</dbReference>
<keyword evidence="2 6" id="KW-0479">Metal-binding</keyword>
<feature type="binding site" evidence="6">
    <location>
        <position position="293"/>
    </location>
    <ligand>
        <name>Mn(2+)</name>
        <dbReference type="ChEBI" id="CHEBI:29035"/>
    </ligand>
</feature>
<evidence type="ECO:0000313" key="11">
    <source>
        <dbReference type="Proteomes" id="UP000480929"/>
    </source>
</evidence>
<dbReference type="GO" id="GO:0019324">
    <property type="term" value="P:L-lyxose metabolic process"/>
    <property type="evidence" value="ECO:0007669"/>
    <property type="project" value="TreeGrafter"/>
</dbReference>
<reference evidence="10 11" key="1">
    <citation type="journal article" date="2019" name="Nat. Med.">
        <title>A library of human gut bacterial isolates paired with longitudinal multiomics data enables mechanistic microbiome research.</title>
        <authorList>
            <person name="Poyet M."/>
            <person name="Groussin M."/>
            <person name="Gibbons S.M."/>
            <person name="Avila-Pacheco J."/>
            <person name="Jiang X."/>
            <person name="Kearney S.M."/>
            <person name="Perrotta A.R."/>
            <person name="Berdy B."/>
            <person name="Zhao S."/>
            <person name="Lieberman T.D."/>
            <person name="Swanson P.K."/>
            <person name="Smith M."/>
            <person name="Roesemann S."/>
            <person name="Alexander J.E."/>
            <person name="Rich S.A."/>
            <person name="Livny J."/>
            <person name="Vlamakis H."/>
            <person name="Clish C."/>
            <person name="Bullock K."/>
            <person name="Deik A."/>
            <person name="Scott J."/>
            <person name="Pierce K.A."/>
            <person name="Xavier R.J."/>
            <person name="Alm E.J."/>
        </authorList>
    </citation>
    <scope>NUCLEOTIDE SEQUENCE [LARGE SCALE GENOMIC DNA]</scope>
    <source>
        <strain evidence="8 10">BIOML-A4</strain>
        <strain evidence="9 11">BIOML-A5</strain>
    </source>
</reference>
<dbReference type="GO" id="GO:0005737">
    <property type="term" value="C:cytoplasm"/>
    <property type="evidence" value="ECO:0007669"/>
    <property type="project" value="UniProtKB-SubCell"/>
</dbReference>
<dbReference type="GO" id="GO:0019301">
    <property type="term" value="P:rhamnose catabolic process"/>
    <property type="evidence" value="ECO:0007669"/>
    <property type="project" value="UniProtKB-UniRule"/>
</dbReference>
<dbReference type="HAMAP" id="MF_00541">
    <property type="entry name" value="RhaA"/>
    <property type="match status" value="1"/>
</dbReference>
<evidence type="ECO:0000313" key="9">
    <source>
        <dbReference type="EMBL" id="MSC31718.1"/>
    </source>
</evidence>
<keyword evidence="5 6" id="KW-0684">Rhamnose metabolism</keyword>
<dbReference type="AlphaFoldDB" id="A0A6N7S2I4"/>
<dbReference type="InterPro" id="IPR050337">
    <property type="entry name" value="L-rhamnose_isomerase"/>
</dbReference>
<evidence type="ECO:0000256" key="2">
    <source>
        <dbReference type="ARBA" id="ARBA00022723"/>
    </source>
</evidence>
<keyword evidence="3 6" id="KW-0464">Manganese</keyword>
<name>A0A6N7S2I4_9FIRM</name>
<evidence type="ECO:0000256" key="6">
    <source>
        <dbReference type="HAMAP-Rule" id="MF_00541"/>
    </source>
</evidence>
<comment type="similarity">
    <text evidence="6">Belongs to the rhamnose isomerase family.</text>
</comment>
<dbReference type="Pfam" id="PF06134">
    <property type="entry name" value="RhaA"/>
    <property type="match status" value="1"/>
</dbReference>
<gene>
    <name evidence="6" type="primary">rhaA</name>
    <name evidence="9" type="ORF">GKD88_01080</name>
    <name evidence="8" type="ORF">GKE08_01070</name>
</gene>
<dbReference type="NCBIfam" id="NF002203">
    <property type="entry name" value="PRK01076.1"/>
    <property type="match status" value="1"/>
</dbReference>
<dbReference type="EMBL" id="WKPJ01000001">
    <property type="protein sequence ID" value="MSA87922.1"/>
    <property type="molecule type" value="Genomic_DNA"/>
</dbReference>
<dbReference type="Proteomes" id="UP000433575">
    <property type="component" value="Unassembled WGS sequence"/>
</dbReference>
<dbReference type="Gene3D" id="3.20.20.150">
    <property type="entry name" value="Divalent-metal-dependent TIM barrel enzymes"/>
    <property type="match status" value="1"/>
</dbReference>
<organism evidence="8 10">
    <name type="scientific">Holdemania massiliensis</name>
    <dbReference type="NCBI Taxonomy" id="1468449"/>
    <lineage>
        <taxon>Bacteria</taxon>
        <taxon>Bacillati</taxon>
        <taxon>Bacillota</taxon>
        <taxon>Erysipelotrichia</taxon>
        <taxon>Erysipelotrichales</taxon>
        <taxon>Erysipelotrichaceae</taxon>
        <taxon>Holdemania</taxon>
    </lineage>
</organism>
<dbReference type="UniPathway" id="UPA00541">
    <property type="reaction ID" value="UER00601"/>
</dbReference>
<keyword evidence="11" id="KW-1185">Reference proteome</keyword>
<dbReference type="SUPFAM" id="SSF51658">
    <property type="entry name" value="Xylose isomerase-like"/>
    <property type="match status" value="1"/>
</dbReference>
<comment type="subcellular location">
    <subcellularLocation>
        <location evidence="6">Cytoplasm</location>
    </subcellularLocation>
</comment>
<dbReference type="EC" id="5.3.1.14" evidence="6 7"/>
<evidence type="ECO:0000256" key="7">
    <source>
        <dbReference type="NCBIfam" id="TIGR01748"/>
    </source>
</evidence>
<evidence type="ECO:0000256" key="5">
    <source>
        <dbReference type="ARBA" id="ARBA00023308"/>
    </source>
</evidence>
<feature type="binding site" evidence="6">
    <location>
        <position position="259"/>
    </location>
    <ligand>
        <name>Mn(2+)</name>
        <dbReference type="ChEBI" id="CHEBI:29035"/>
    </ligand>
</feature>
<evidence type="ECO:0000256" key="1">
    <source>
        <dbReference type="ARBA" id="ARBA00022490"/>
    </source>
</evidence>
<comment type="caution">
    <text evidence="8">The sequence shown here is derived from an EMBL/GenBank/DDBJ whole genome shotgun (WGS) entry which is preliminary data.</text>
</comment>
<keyword evidence="1 6" id="KW-0963">Cytoplasm</keyword>
<evidence type="ECO:0000256" key="4">
    <source>
        <dbReference type="ARBA" id="ARBA00023235"/>
    </source>
</evidence>
<dbReference type="GO" id="GO:0008740">
    <property type="term" value="F:L-rhamnose isomerase activity"/>
    <property type="evidence" value="ECO:0007669"/>
    <property type="project" value="UniProtKB-UniRule"/>
</dbReference>
<evidence type="ECO:0000313" key="8">
    <source>
        <dbReference type="EMBL" id="MSA87922.1"/>
    </source>
</evidence>